<dbReference type="SUPFAM" id="SSF47979">
    <property type="entry name" value="Iron-dependent repressor protein, dimerization domain"/>
    <property type="match status" value="1"/>
</dbReference>
<dbReference type="OrthoDB" id="24735at2157"/>
<dbReference type="InterPro" id="IPR022689">
    <property type="entry name" value="Iron_dep_repressor"/>
</dbReference>
<evidence type="ECO:0000256" key="5">
    <source>
        <dbReference type="ARBA" id="ARBA00022491"/>
    </source>
</evidence>
<dbReference type="SMART" id="SM00529">
    <property type="entry name" value="HTH_DTXR"/>
    <property type="match status" value="1"/>
</dbReference>
<organism evidence="14 15">
    <name type="scientific">Halogranum amylolyticum</name>
    <dbReference type="NCBI Taxonomy" id="660520"/>
    <lineage>
        <taxon>Archaea</taxon>
        <taxon>Methanobacteriati</taxon>
        <taxon>Methanobacteriota</taxon>
        <taxon>Stenosarchaea group</taxon>
        <taxon>Halobacteria</taxon>
        <taxon>Halobacteriales</taxon>
        <taxon>Haloferacaceae</taxon>
    </lineage>
</organism>
<dbReference type="InterPro" id="IPR007167">
    <property type="entry name" value="Fe-transptr_FeoA-like"/>
</dbReference>
<dbReference type="InterPro" id="IPR036390">
    <property type="entry name" value="WH_DNA-bd_sf"/>
</dbReference>
<dbReference type="FunFam" id="1.10.60.10:FF:000004">
    <property type="entry name" value="DtxR family transcriptional regulator"/>
    <property type="match status" value="1"/>
</dbReference>
<dbReference type="AlphaFoldDB" id="A0A1H8WL98"/>
<dbReference type="Gene3D" id="1.10.60.10">
    <property type="entry name" value="Iron dependent repressor, metal binding and dimerisation domain"/>
    <property type="match status" value="1"/>
</dbReference>
<dbReference type="Pfam" id="PF01325">
    <property type="entry name" value="Fe_dep_repress"/>
    <property type="match status" value="1"/>
</dbReference>
<dbReference type="Pfam" id="PF04023">
    <property type="entry name" value="FeoA"/>
    <property type="match status" value="1"/>
</dbReference>
<sequence length="234" mass="25750">MATPKVEDYLKTIHGIQDGDMRVAPSAIATAMGVKPPTVTTMLKRMHDDGLVDYERYQGARLTTSGENLALETLRHHRLLELFLTEHLGYDWSEVHHEADVLEHYISEKLEARIAALLGFPTVDPHGAPIPTVDLELRHDDGQQPIAQFDEGTLVVVSEVRDSSSDVLDYLAEVGVRLGALLEVIEIAPFGMITLGVRETGDQFSLPAETASNIFVTQFDATSTSESGQFSEVH</sequence>
<keyword evidence="4" id="KW-0963">Cytoplasm</keyword>
<evidence type="ECO:0000256" key="11">
    <source>
        <dbReference type="ARBA" id="ARBA00023211"/>
    </source>
</evidence>
<evidence type="ECO:0000256" key="2">
    <source>
        <dbReference type="ARBA" id="ARBA00007871"/>
    </source>
</evidence>
<keyword evidence="7" id="KW-0805">Transcription regulation</keyword>
<dbReference type="Pfam" id="PF02742">
    <property type="entry name" value="Fe_dep_repr_C"/>
    <property type="match status" value="1"/>
</dbReference>
<dbReference type="InterPro" id="IPR008988">
    <property type="entry name" value="Transcriptional_repressor_C"/>
</dbReference>
<dbReference type="InterPro" id="IPR036388">
    <property type="entry name" value="WH-like_DNA-bd_sf"/>
</dbReference>
<evidence type="ECO:0000259" key="13">
    <source>
        <dbReference type="PROSITE" id="PS50944"/>
    </source>
</evidence>
<keyword evidence="10" id="KW-0804">Transcription</keyword>
<keyword evidence="9" id="KW-0010">Activator</keyword>
<accession>A0A1H8WL98</accession>
<dbReference type="InterPro" id="IPR050536">
    <property type="entry name" value="DtxR_MntR_Metal-Reg"/>
</dbReference>
<dbReference type="PANTHER" id="PTHR33238">
    <property type="entry name" value="IRON (METAL) DEPENDENT REPRESSOR, DTXR FAMILY"/>
    <property type="match status" value="1"/>
</dbReference>
<comment type="subcellular location">
    <subcellularLocation>
        <location evidence="1">Cytoplasm</location>
    </subcellularLocation>
</comment>
<evidence type="ECO:0000313" key="14">
    <source>
        <dbReference type="EMBL" id="SEP28464.1"/>
    </source>
</evidence>
<dbReference type="SUPFAM" id="SSF50037">
    <property type="entry name" value="C-terminal domain of transcriptional repressors"/>
    <property type="match status" value="1"/>
</dbReference>
<keyword evidence="5" id="KW-0678">Repressor</keyword>
<keyword evidence="8" id="KW-0238">DNA-binding</keyword>
<proteinExistence type="inferred from homology"/>
<evidence type="ECO:0000256" key="10">
    <source>
        <dbReference type="ARBA" id="ARBA00023163"/>
    </source>
</evidence>
<dbReference type="SMART" id="SM00899">
    <property type="entry name" value="FeoA"/>
    <property type="match status" value="1"/>
</dbReference>
<evidence type="ECO:0000256" key="1">
    <source>
        <dbReference type="ARBA" id="ARBA00004496"/>
    </source>
</evidence>
<evidence type="ECO:0000256" key="9">
    <source>
        <dbReference type="ARBA" id="ARBA00023159"/>
    </source>
</evidence>
<dbReference type="Proteomes" id="UP000199126">
    <property type="component" value="Unassembled WGS sequence"/>
</dbReference>
<dbReference type="RefSeq" id="WP_089827945.1">
    <property type="nucleotide sequence ID" value="NZ_FODV01000033.1"/>
</dbReference>
<protein>
    <recommendedName>
        <fullName evidence="12">Manganese transport regulator</fullName>
    </recommendedName>
</protein>
<dbReference type="Gene3D" id="1.10.10.10">
    <property type="entry name" value="Winged helix-like DNA-binding domain superfamily/Winged helix DNA-binding domain"/>
    <property type="match status" value="1"/>
</dbReference>
<dbReference type="InterPro" id="IPR022687">
    <property type="entry name" value="HTH_DTXR"/>
</dbReference>
<dbReference type="GO" id="GO:0046983">
    <property type="term" value="F:protein dimerization activity"/>
    <property type="evidence" value="ECO:0007669"/>
    <property type="project" value="InterPro"/>
</dbReference>
<evidence type="ECO:0000313" key="15">
    <source>
        <dbReference type="Proteomes" id="UP000199126"/>
    </source>
</evidence>
<evidence type="ECO:0000256" key="4">
    <source>
        <dbReference type="ARBA" id="ARBA00022490"/>
    </source>
</evidence>
<reference evidence="15" key="1">
    <citation type="submission" date="2016-10" db="EMBL/GenBank/DDBJ databases">
        <authorList>
            <person name="Varghese N."/>
            <person name="Submissions S."/>
        </authorList>
    </citation>
    <scope>NUCLEOTIDE SEQUENCE [LARGE SCALE GENOMIC DNA]</scope>
    <source>
        <strain evidence="15">CGMCC 1.10121</strain>
    </source>
</reference>
<dbReference type="SUPFAM" id="SSF46785">
    <property type="entry name" value="Winged helix' DNA-binding domain"/>
    <property type="match status" value="1"/>
</dbReference>
<dbReference type="PANTHER" id="PTHR33238:SF11">
    <property type="entry name" value="TRANSCRIPTIONAL REGULATOR MNTR"/>
    <property type="match status" value="1"/>
</dbReference>
<dbReference type="InterPro" id="IPR038157">
    <property type="entry name" value="FeoA_core_dom"/>
</dbReference>
<comment type="subunit">
    <text evidence="3">Homodimer.</text>
</comment>
<dbReference type="GO" id="GO:0046914">
    <property type="term" value="F:transition metal ion binding"/>
    <property type="evidence" value="ECO:0007669"/>
    <property type="project" value="InterPro"/>
</dbReference>
<evidence type="ECO:0000256" key="7">
    <source>
        <dbReference type="ARBA" id="ARBA00023015"/>
    </source>
</evidence>
<dbReference type="GO" id="GO:0005737">
    <property type="term" value="C:cytoplasm"/>
    <property type="evidence" value="ECO:0007669"/>
    <property type="project" value="UniProtKB-SubCell"/>
</dbReference>
<dbReference type="GO" id="GO:0003700">
    <property type="term" value="F:DNA-binding transcription factor activity"/>
    <property type="evidence" value="ECO:0007669"/>
    <property type="project" value="InterPro"/>
</dbReference>
<gene>
    <name evidence="14" type="ORF">SAMN04487948_13322</name>
</gene>
<dbReference type="GO" id="GO:0003677">
    <property type="term" value="F:DNA binding"/>
    <property type="evidence" value="ECO:0007669"/>
    <property type="project" value="UniProtKB-KW"/>
</dbReference>
<evidence type="ECO:0000256" key="8">
    <source>
        <dbReference type="ARBA" id="ARBA00023125"/>
    </source>
</evidence>
<dbReference type="InterPro" id="IPR036421">
    <property type="entry name" value="Fe_dep_repressor_sf"/>
</dbReference>
<evidence type="ECO:0000256" key="6">
    <source>
        <dbReference type="ARBA" id="ARBA00023004"/>
    </source>
</evidence>
<name>A0A1H8WL98_9EURY</name>
<keyword evidence="11" id="KW-0464">Manganese</keyword>
<feature type="domain" description="HTH dtxR-type" evidence="13">
    <location>
        <begin position="1"/>
        <end position="63"/>
    </location>
</feature>
<dbReference type="PROSITE" id="PS50944">
    <property type="entry name" value="HTH_DTXR"/>
    <property type="match status" value="1"/>
</dbReference>
<keyword evidence="6" id="KW-0408">Iron</keyword>
<dbReference type="InterPro" id="IPR001367">
    <property type="entry name" value="Fe_dep_repressor"/>
</dbReference>
<evidence type="ECO:0000256" key="12">
    <source>
        <dbReference type="ARBA" id="ARBA00032593"/>
    </source>
</evidence>
<evidence type="ECO:0000256" key="3">
    <source>
        <dbReference type="ARBA" id="ARBA00011738"/>
    </source>
</evidence>
<dbReference type="EMBL" id="FODV01000033">
    <property type="protein sequence ID" value="SEP28464.1"/>
    <property type="molecule type" value="Genomic_DNA"/>
</dbReference>
<comment type="similarity">
    <text evidence="2">Belongs to the DtxR/MntR family.</text>
</comment>
<dbReference type="Gene3D" id="2.30.30.90">
    <property type="match status" value="1"/>
</dbReference>
<keyword evidence="15" id="KW-1185">Reference proteome</keyword>